<reference evidence="2 3" key="1">
    <citation type="journal article" date="2021" name="Sci. Rep.">
        <title>The genome of the diatom Chaetoceros tenuissimus carries an ancient integrated fragment of an extant virus.</title>
        <authorList>
            <person name="Hongo Y."/>
            <person name="Kimura K."/>
            <person name="Takaki Y."/>
            <person name="Yoshida Y."/>
            <person name="Baba S."/>
            <person name="Kobayashi G."/>
            <person name="Nagasaki K."/>
            <person name="Hano T."/>
            <person name="Tomaru Y."/>
        </authorList>
    </citation>
    <scope>NUCLEOTIDE SEQUENCE [LARGE SCALE GENOMIC DNA]</scope>
    <source>
        <strain evidence="2 3">NIES-3715</strain>
    </source>
</reference>
<evidence type="ECO:0000313" key="3">
    <source>
        <dbReference type="Proteomes" id="UP001054902"/>
    </source>
</evidence>
<accession>A0AAD3CNW9</accession>
<proteinExistence type="predicted"/>
<dbReference type="Proteomes" id="UP001054902">
    <property type="component" value="Unassembled WGS sequence"/>
</dbReference>
<protein>
    <submittedName>
        <fullName evidence="2">Uncharacterized protein</fullName>
    </submittedName>
</protein>
<organism evidence="2 3">
    <name type="scientific">Chaetoceros tenuissimus</name>
    <dbReference type="NCBI Taxonomy" id="426638"/>
    <lineage>
        <taxon>Eukaryota</taxon>
        <taxon>Sar</taxon>
        <taxon>Stramenopiles</taxon>
        <taxon>Ochrophyta</taxon>
        <taxon>Bacillariophyta</taxon>
        <taxon>Coscinodiscophyceae</taxon>
        <taxon>Chaetocerotophycidae</taxon>
        <taxon>Chaetocerotales</taxon>
        <taxon>Chaetocerotaceae</taxon>
        <taxon>Chaetoceros</taxon>
    </lineage>
</organism>
<name>A0AAD3CNW9_9STRA</name>
<dbReference type="EMBL" id="BLLK01000027">
    <property type="protein sequence ID" value="GFH48411.1"/>
    <property type="molecule type" value="Genomic_DNA"/>
</dbReference>
<dbReference type="AlphaFoldDB" id="A0AAD3CNW9"/>
<comment type="caution">
    <text evidence="2">The sequence shown here is derived from an EMBL/GenBank/DDBJ whole genome shotgun (WGS) entry which is preliminary data.</text>
</comment>
<feature type="region of interest" description="Disordered" evidence="1">
    <location>
        <begin position="29"/>
        <end position="48"/>
    </location>
</feature>
<gene>
    <name evidence="2" type="ORF">CTEN210_04887</name>
</gene>
<sequence>MNRNNIYNGGYGNQRISFAQRVPSPSSIYAKSDFRTAPSSSPEGHNGKRVAFRERNNVYIYGTDLKHDDEAFMRAARRFMDSLTCSKENRNEGWFSSLFPKGKDSYEDEGMNPQEVKGFRDAFEYRLRNLPEVRAGKQYEKTDAVVRELVSVLQEVNLPSYNQSVRMNVDYDQPAYDQNRRHDLLSHSLHHTYTRNDVRHLVREMRNRLSENDSIDSIMREIKWLENLALNSNNRDDKILCEREINSLETLLESLGVLRTTKHSIPIASQTSDEIGNVRDLSYHMKKRLAEDNSIESIMRELEYLQEVESSTTRRDIQAFCISEAKNLESALESYGIVKGNQINSHFQGGMNIFKR</sequence>
<evidence type="ECO:0000313" key="2">
    <source>
        <dbReference type="EMBL" id="GFH48411.1"/>
    </source>
</evidence>
<keyword evidence="3" id="KW-1185">Reference proteome</keyword>
<evidence type="ECO:0000256" key="1">
    <source>
        <dbReference type="SAM" id="MobiDB-lite"/>
    </source>
</evidence>